<comment type="caution">
    <text evidence="3">The sequence shown here is derived from an EMBL/GenBank/DDBJ whole genome shotgun (WGS) entry which is preliminary data.</text>
</comment>
<dbReference type="RefSeq" id="WP_149083178.1">
    <property type="nucleotide sequence ID" value="NZ_VTAW01000053.1"/>
</dbReference>
<dbReference type="Pfam" id="PF13439">
    <property type="entry name" value="Glyco_transf_4"/>
    <property type="match status" value="1"/>
</dbReference>
<dbReference type="CDD" id="cd03811">
    <property type="entry name" value="GT4_GT28_WabH-like"/>
    <property type="match status" value="1"/>
</dbReference>
<dbReference type="SUPFAM" id="SSF53756">
    <property type="entry name" value="UDP-Glycosyltransferase/glycogen phosphorylase"/>
    <property type="match status" value="1"/>
</dbReference>
<accession>A0A5D5AH15</accession>
<dbReference type="GO" id="GO:0016757">
    <property type="term" value="F:glycosyltransferase activity"/>
    <property type="evidence" value="ECO:0007669"/>
    <property type="project" value="InterPro"/>
</dbReference>
<evidence type="ECO:0000313" key="4">
    <source>
        <dbReference type="Proteomes" id="UP000324104"/>
    </source>
</evidence>
<evidence type="ECO:0000259" key="2">
    <source>
        <dbReference type="Pfam" id="PF13439"/>
    </source>
</evidence>
<sequence length="390" mass="43084">MTNVYRTIDHCEQVTEPRAHLKGQFPAHICLYLPSLRGGGAERVMVRLANEFADRGYTVDIVLVEMRGKYLDDVAADVRIIDLDTHRFLAAVPSLVRYLLSARPDVLMSTIDTANVAAIIAEKLSNKDTRIIIRISNTMSAKAEELTHPKHQVVHLTAKLTYPHSDHVIGVSKGVTKDVVKEFGVDPSRASTIYNPVVDESLLAAREEPVDHPWFGSEAGRVILGVGELSEQKGFDTLIRAFSAMDEYPNSRLVILGQGDDRDSLVRLAENLGVANRVDMPGFVANPYAYMSKCDVFVLSSRWEGCPNVLIEALACGAPVVSTNCPSGPREILKNGTIGSLVPVDDIEAMAREITNCLNSALISPRHEERVQTFRLDKVADRYMEVFNNE</sequence>
<reference evidence="3 4" key="1">
    <citation type="submission" date="2019-08" db="EMBL/GenBank/DDBJ databases">
        <title>Archaea genome.</title>
        <authorList>
            <person name="Kajale S."/>
            <person name="Shouche Y."/>
            <person name="Deshpande N."/>
            <person name="Sharma A."/>
        </authorList>
    </citation>
    <scope>NUCLEOTIDE SEQUENCE [LARGE SCALE GENOMIC DNA]</scope>
    <source>
        <strain evidence="3 4">ESP3B_9</strain>
    </source>
</reference>
<name>A0A5D5AH15_9EURY</name>
<dbReference type="Pfam" id="PF00534">
    <property type="entry name" value="Glycos_transf_1"/>
    <property type="match status" value="1"/>
</dbReference>
<feature type="domain" description="Glycosyl transferase family 1" evidence="1">
    <location>
        <begin position="220"/>
        <end position="361"/>
    </location>
</feature>
<keyword evidence="4" id="KW-1185">Reference proteome</keyword>
<dbReference type="PANTHER" id="PTHR12526:SF638">
    <property type="entry name" value="SPORE COAT PROTEIN SA"/>
    <property type="match status" value="1"/>
</dbReference>
<proteinExistence type="predicted"/>
<keyword evidence="3" id="KW-0808">Transferase</keyword>
<gene>
    <name evidence="3" type="ORF">FYC77_19580</name>
</gene>
<dbReference type="PANTHER" id="PTHR12526">
    <property type="entry name" value="GLYCOSYLTRANSFERASE"/>
    <property type="match status" value="1"/>
</dbReference>
<dbReference type="AlphaFoldDB" id="A0A5D5AH15"/>
<protein>
    <submittedName>
        <fullName evidence="3">Glycosyltransferase</fullName>
    </submittedName>
</protein>
<dbReference type="Proteomes" id="UP000324104">
    <property type="component" value="Unassembled WGS sequence"/>
</dbReference>
<evidence type="ECO:0000313" key="3">
    <source>
        <dbReference type="EMBL" id="TYT60305.1"/>
    </source>
</evidence>
<evidence type="ECO:0000259" key="1">
    <source>
        <dbReference type="Pfam" id="PF00534"/>
    </source>
</evidence>
<dbReference type="InterPro" id="IPR001296">
    <property type="entry name" value="Glyco_trans_1"/>
</dbReference>
<dbReference type="InterPro" id="IPR028098">
    <property type="entry name" value="Glyco_trans_4-like_N"/>
</dbReference>
<dbReference type="EMBL" id="VTAW01000053">
    <property type="protein sequence ID" value="TYT60305.1"/>
    <property type="molecule type" value="Genomic_DNA"/>
</dbReference>
<organism evidence="3 4">
    <name type="scientific">Natrialba swarupiae</name>
    <dbReference type="NCBI Taxonomy" id="2448032"/>
    <lineage>
        <taxon>Archaea</taxon>
        <taxon>Methanobacteriati</taxon>
        <taxon>Methanobacteriota</taxon>
        <taxon>Stenosarchaea group</taxon>
        <taxon>Halobacteria</taxon>
        <taxon>Halobacteriales</taxon>
        <taxon>Natrialbaceae</taxon>
        <taxon>Natrialba</taxon>
    </lineage>
</organism>
<feature type="domain" description="Glycosyltransferase subfamily 4-like N-terminal" evidence="2">
    <location>
        <begin position="39"/>
        <end position="198"/>
    </location>
</feature>
<dbReference type="Gene3D" id="3.40.50.2000">
    <property type="entry name" value="Glycogen Phosphorylase B"/>
    <property type="match status" value="2"/>
</dbReference>